<dbReference type="InterPro" id="IPR050194">
    <property type="entry name" value="Glycosyltransferase_grp1"/>
</dbReference>
<organism evidence="2 3">
    <name type="scientific">Allorhizobium taibaishanense</name>
    <dbReference type="NCBI Taxonomy" id="887144"/>
    <lineage>
        <taxon>Bacteria</taxon>
        <taxon>Pseudomonadati</taxon>
        <taxon>Pseudomonadota</taxon>
        <taxon>Alphaproteobacteria</taxon>
        <taxon>Hyphomicrobiales</taxon>
        <taxon>Rhizobiaceae</taxon>
        <taxon>Rhizobium/Agrobacterium group</taxon>
        <taxon>Allorhizobium</taxon>
    </lineage>
</organism>
<dbReference type="GO" id="GO:0016757">
    <property type="term" value="F:glycosyltransferase activity"/>
    <property type="evidence" value="ECO:0007669"/>
    <property type="project" value="TreeGrafter"/>
</dbReference>
<gene>
    <name evidence="2" type="ORF">BJF91_22485</name>
    <name evidence="1" type="ORF">GGQ71_001120</name>
</gene>
<dbReference type="PANTHER" id="PTHR45947:SF3">
    <property type="entry name" value="SULFOQUINOVOSYL TRANSFERASE SQD2"/>
    <property type="match status" value="1"/>
</dbReference>
<name>A0A1Q9A5D8_9HYPH</name>
<dbReference type="PANTHER" id="PTHR45947">
    <property type="entry name" value="SULFOQUINOVOSYL TRANSFERASE SQD2"/>
    <property type="match status" value="1"/>
</dbReference>
<reference evidence="1 4" key="2">
    <citation type="submission" date="2020-08" db="EMBL/GenBank/DDBJ databases">
        <title>Genomic Encyclopedia of Type Strains, Phase IV (KMG-IV): sequencing the most valuable type-strain genomes for metagenomic binning, comparative biology and taxonomic classification.</title>
        <authorList>
            <person name="Goeker M."/>
        </authorList>
    </citation>
    <scope>NUCLEOTIDE SEQUENCE [LARGE SCALE GENOMIC DNA]</scope>
    <source>
        <strain evidence="1 4">DSM 100021</strain>
    </source>
</reference>
<dbReference type="Pfam" id="PF13692">
    <property type="entry name" value="Glyco_trans_1_4"/>
    <property type="match status" value="1"/>
</dbReference>
<accession>A0A1Q9A5D8</accession>
<dbReference type="Proteomes" id="UP000544107">
    <property type="component" value="Unassembled WGS sequence"/>
</dbReference>
<dbReference type="Proteomes" id="UP000185598">
    <property type="component" value="Unassembled WGS sequence"/>
</dbReference>
<evidence type="ECO:0000313" key="1">
    <source>
        <dbReference type="EMBL" id="MBB4006884.1"/>
    </source>
</evidence>
<dbReference type="EMBL" id="JACIED010000001">
    <property type="protein sequence ID" value="MBB4006884.1"/>
    <property type="molecule type" value="Genomic_DNA"/>
</dbReference>
<dbReference type="AlphaFoldDB" id="A0A1Q9A5D8"/>
<evidence type="ECO:0000313" key="3">
    <source>
        <dbReference type="Proteomes" id="UP000185598"/>
    </source>
</evidence>
<protein>
    <submittedName>
        <fullName evidence="2">Glycosyl transferase</fullName>
    </submittedName>
    <submittedName>
        <fullName evidence="1">Glycosyltransferase involved in cell wall biosynthesis</fullName>
    </submittedName>
</protein>
<dbReference type="Gene3D" id="3.40.50.2000">
    <property type="entry name" value="Glycogen Phosphorylase B"/>
    <property type="match status" value="2"/>
</dbReference>
<sequence length="369" mass="39768">MKIAFYAPLKSPDHPVPSGDRLMARLLLQALRLAGHTVHVASDLRSFHATPETVLPDLELVAWEEIARLSALYAEEGPPDLWFCYHPYYKAPDLIGPELCKQFSVPYVTAEASYSKRRNLGVWAEFQAMLLANVETAALNLCLTGRDLAGLQAVAPDANYARLPPFIDATAFLAREPVPQPGVLAVVAMMRPGDKLMSYTALAKALTLLPDLDWQLQVVGDGPCRGEVEGLFSQFAAGRVTFLGEQSPDGVAEVLSRASLYVWPGHGEAYGLAYLEAQAAGLPVVAEAVAGVPEVVTPEVTGVLTPPGDAPAFAEAIRTLLTDSARREAMAVAARQMVREQRSLAAASARLSAQLGDFVKEDARETRHV</sequence>
<dbReference type="EMBL" id="MKIN01000022">
    <property type="protein sequence ID" value="OLP49760.1"/>
    <property type="molecule type" value="Genomic_DNA"/>
</dbReference>
<reference evidence="2 3" key="1">
    <citation type="submission" date="2016-09" db="EMBL/GenBank/DDBJ databases">
        <title>Rhizobium oryziradicis sp. nov., isolated from the root of rice.</title>
        <authorList>
            <person name="Zhao J."/>
            <person name="Zhang X."/>
        </authorList>
    </citation>
    <scope>NUCLEOTIDE SEQUENCE [LARGE SCALE GENOMIC DNA]</scope>
    <source>
        <strain evidence="2 3">14971</strain>
    </source>
</reference>
<dbReference type="STRING" id="887144.BJF91_22485"/>
<dbReference type="RefSeq" id="WP_075615547.1">
    <property type="nucleotide sequence ID" value="NZ_JACIED010000001.1"/>
</dbReference>
<dbReference type="SUPFAM" id="SSF53756">
    <property type="entry name" value="UDP-Glycosyltransferase/glycogen phosphorylase"/>
    <property type="match status" value="1"/>
</dbReference>
<dbReference type="CDD" id="cd03801">
    <property type="entry name" value="GT4_PimA-like"/>
    <property type="match status" value="1"/>
</dbReference>
<keyword evidence="2" id="KW-0808">Transferase</keyword>
<proteinExistence type="predicted"/>
<comment type="caution">
    <text evidence="2">The sequence shown here is derived from an EMBL/GenBank/DDBJ whole genome shotgun (WGS) entry which is preliminary data.</text>
</comment>
<keyword evidence="3" id="KW-1185">Reference proteome</keyword>
<evidence type="ECO:0000313" key="2">
    <source>
        <dbReference type="EMBL" id="OLP49760.1"/>
    </source>
</evidence>
<evidence type="ECO:0000313" key="4">
    <source>
        <dbReference type="Proteomes" id="UP000544107"/>
    </source>
</evidence>
<dbReference type="OrthoDB" id="5443996at2"/>